<dbReference type="EMBL" id="JAKOGI010000523">
    <property type="protein sequence ID" value="KAJ8433689.1"/>
    <property type="molecule type" value="Genomic_DNA"/>
</dbReference>
<reference evidence="2" key="1">
    <citation type="submission" date="2022-04" db="EMBL/GenBank/DDBJ databases">
        <title>Carnegiea gigantea Genome sequencing and assembly v2.</title>
        <authorList>
            <person name="Copetti D."/>
            <person name="Sanderson M.J."/>
            <person name="Burquez A."/>
            <person name="Wojciechowski M.F."/>
        </authorList>
    </citation>
    <scope>NUCLEOTIDE SEQUENCE</scope>
    <source>
        <strain evidence="2">SGP5-SGP5p</strain>
        <tissue evidence="2">Aerial part</tissue>
    </source>
</reference>
<dbReference type="AlphaFoldDB" id="A0A9Q1JZC2"/>
<feature type="compositionally biased region" description="Polar residues" evidence="1">
    <location>
        <begin position="192"/>
        <end position="203"/>
    </location>
</feature>
<accession>A0A9Q1JZC2</accession>
<keyword evidence="3" id="KW-1185">Reference proteome</keyword>
<comment type="caution">
    <text evidence="2">The sequence shown here is derived from an EMBL/GenBank/DDBJ whole genome shotgun (WGS) entry which is preliminary data.</text>
</comment>
<evidence type="ECO:0000256" key="1">
    <source>
        <dbReference type="SAM" id="MobiDB-lite"/>
    </source>
</evidence>
<sequence>MPQAVFLAMLLNDIVKLGFLRGWMIGIMELALKELRWSTFKAWGANPLASRGRRAVTQEAKFWVNGGSDWPQGPVARPSISALLGRFPRTTTSFCLHFDLAMAEKATRDFYILEVVQAVFYAMVVNEALELGVLSRDLAEHLKLWLEGLQWYLYEAWLQHDKIDLWWAQYCRRANQRAESGPVNGQEENSKLSDASPPSSDDE</sequence>
<organism evidence="2 3">
    <name type="scientific">Carnegiea gigantea</name>
    <dbReference type="NCBI Taxonomy" id="171969"/>
    <lineage>
        <taxon>Eukaryota</taxon>
        <taxon>Viridiplantae</taxon>
        <taxon>Streptophyta</taxon>
        <taxon>Embryophyta</taxon>
        <taxon>Tracheophyta</taxon>
        <taxon>Spermatophyta</taxon>
        <taxon>Magnoliopsida</taxon>
        <taxon>eudicotyledons</taxon>
        <taxon>Gunneridae</taxon>
        <taxon>Pentapetalae</taxon>
        <taxon>Caryophyllales</taxon>
        <taxon>Cactineae</taxon>
        <taxon>Cactaceae</taxon>
        <taxon>Cactoideae</taxon>
        <taxon>Echinocereeae</taxon>
        <taxon>Carnegiea</taxon>
    </lineage>
</organism>
<proteinExistence type="predicted"/>
<dbReference type="Proteomes" id="UP001153076">
    <property type="component" value="Unassembled WGS sequence"/>
</dbReference>
<evidence type="ECO:0000313" key="3">
    <source>
        <dbReference type="Proteomes" id="UP001153076"/>
    </source>
</evidence>
<gene>
    <name evidence="2" type="ORF">Cgig2_030076</name>
</gene>
<feature type="region of interest" description="Disordered" evidence="1">
    <location>
        <begin position="178"/>
        <end position="203"/>
    </location>
</feature>
<evidence type="ECO:0000313" key="2">
    <source>
        <dbReference type="EMBL" id="KAJ8433689.1"/>
    </source>
</evidence>
<protein>
    <submittedName>
        <fullName evidence="2">Uncharacterized protein</fullName>
    </submittedName>
</protein>
<name>A0A9Q1JZC2_9CARY</name>